<comment type="subcellular location">
    <subcellularLocation>
        <location evidence="1 10">Cell membrane</location>
        <topology evidence="1 10">Multi-pass membrane protein</topology>
    </subcellularLocation>
</comment>
<dbReference type="Proteomes" id="UP001497472">
    <property type="component" value="Unassembled WGS sequence"/>
</dbReference>
<sequence length="388" mass="44777">MLRQLFDKLENRSRPLLGPNYKALTFWGLILPQNVFKRIFYISMHLLVTIFTATEYVDIWFVKDDMNLLLNNVKITLLATVSVAKVSTFLAWQKQWKSVIDYVNRSDLAQRGTADSAKNDIIKKYTKYCRKITYLYWSLMYTTVVIVIGQPLVKFISSPTYRDNVRNGTESYIEVVSSWVPFNKNTIYGHIAASFYQSYGAIYGGGWITSFDTNAIVIMVFFKAELEMLRLDCGNIFGKDKKVDVSVARDRLKNCHRRHVDLIANAKLFDSCLSPIMLLYMFVCSVMLCATAYQITAQTNPMQQFLIAEFLIFGIAQLFMYCWHSNDVYYASRDLMLGPYESEWWSQATSEQKDISILIDQMNKTIVFTAGPFNDLTVATFINVNIHL</sequence>
<evidence type="ECO:0000256" key="5">
    <source>
        <dbReference type="ARBA" id="ARBA00022725"/>
    </source>
</evidence>
<keyword evidence="12" id="KW-1185">Reference proteome</keyword>
<feature type="transmembrane region" description="Helical" evidence="10">
    <location>
        <begin position="201"/>
        <end position="222"/>
    </location>
</feature>
<keyword evidence="4 10" id="KW-0812">Transmembrane</keyword>
<keyword evidence="2" id="KW-1003">Cell membrane</keyword>
<protein>
    <recommendedName>
        <fullName evidence="10">Odorant receptor</fullName>
    </recommendedName>
</protein>
<keyword evidence="5 10" id="KW-0552">Olfaction</keyword>
<feature type="transmembrane region" description="Helical" evidence="10">
    <location>
        <begin position="302"/>
        <end position="323"/>
    </location>
</feature>
<reference evidence="11 12" key="1">
    <citation type="submission" date="2023-11" db="EMBL/GenBank/DDBJ databases">
        <authorList>
            <person name="Okamura Y."/>
        </authorList>
    </citation>
    <scope>NUCLEOTIDE SEQUENCE [LARGE SCALE GENOMIC DNA]</scope>
</reference>
<evidence type="ECO:0000256" key="1">
    <source>
        <dbReference type="ARBA" id="ARBA00004651"/>
    </source>
</evidence>
<dbReference type="GO" id="GO:0005549">
    <property type="term" value="F:odorant binding"/>
    <property type="evidence" value="ECO:0007669"/>
    <property type="project" value="InterPro"/>
</dbReference>
<dbReference type="PANTHER" id="PTHR21137">
    <property type="entry name" value="ODORANT RECEPTOR"/>
    <property type="match status" value="1"/>
</dbReference>
<comment type="caution">
    <text evidence="11">The sequence shown here is derived from an EMBL/GenBank/DDBJ whole genome shotgun (WGS) entry which is preliminary data.</text>
</comment>
<evidence type="ECO:0000313" key="12">
    <source>
        <dbReference type="Proteomes" id="UP001497472"/>
    </source>
</evidence>
<dbReference type="GO" id="GO:0007165">
    <property type="term" value="P:signal transduction"/>
    <property type="evidence" value="ECO:0007669"/>
    <property type="project" value="UniProtKB-KW"/>
</dbReference>
<feature type="transmembrane region" description="Helical" evidence="10">
    <location>
        <begin position="134"/>
        <end position="153"/>
    </location>
</feature>
<evidence type="ECO:0000256" key="8">
    <source>
        <dbReference type="ARBA" id="ARBA00023170"/>
    </source>
</evidence>
<keyword evidence="9 10" id="KW-0807">Transducer</keyword>
<dbReference type="GO" id="GO:0005886">
    <property type="term" value="C:plasma membrane"/>
    <property type="evidence" value="ECO:0007669"/>
    <property type="project" value="UniProtKB-SubCell"/>
</dbReference>
<feature type="transmembrane region" description="Helical" evidence="10">
    <location>
        <begin position="277"/>
        <end position="296"/>
    </location>
</feature>
<accession>A0AAV1JEP1</accession>
<dbReference type="Pfam" id="PF02949">
    <property type="entry name" value="7tm_6"/>
    <property type="match status" value="1"/>
</dbReference>
<dbReference type="GO" id="GO:0004984">
    <property type="term" value="F:olfactory receptor activity"/>
    <property type="evidence" value="ECO:0007669"/>
    <property type="project" value="InterPro"/>
</dbReference>
<keyword evidence="3 10" id="KW-0716">Sensory transduction</keyword>
<evidence type="ECO:0000256" key="10">
    <source>
        <dbReference type="RuleBase" id="RU351113"/>
    </source>
</evidence>
<dbReference type="InterPro" id="IPR004117">
    <property type="entry name" value="7tm6_olfct_rcpt"/>
</dbReference>
<name>A0AAV1JEP1_9NEOP</name>
<evidence type="ECO:0000313" key="11">
    <source>
        <dbReference type="EMBL" id="CAK1547603.1"/>
    </source>
</evidence>
<evidence type="ECO:0000256" key="9">
    <source>
        <dbReference type="ARBA" id="ARBA00023224"/>
    </source>
</evidence>
<evidence type="ECO:0000256" key="3">
    <source>
        <dbReference type="ARBA" id="ARBA00022606"/>
    </source>
</evidence>
<keyword evidence="7 10" id="KW-0472">Membrane</keyword>
<comment type="caution">
    <text evidence="10">Lacks conserved residue(s) required for the propagation of feature annotation.</text>
</comment>
<comment type="similarity">
    <text evidence="10">Belongs to the insect chemoreceptor superfamily. Heteromeric odorant receptor channel (TC 1.A.69) family.</text>
</comment>
<evidence type="ECO:0000256" key="6">
    <source>
        <dbReference type="ARBA" id="ARBA00022989"/>
    </source>
</evidence>
<gene>
    <name evidence="11" type="ORF">LNINA_LOCUS7064</name>
</gene>
<keyword evidence="8 10" id="KW-0675">Receptor</keyword>
<keyword evidence="6 10" id="KW-1133">Transmembrane helix</keyword>
<evidence type="ECO:0000256" key="2">
    <source>
        <dbReference type="ARBA" id="ARBA00022475"/>
    </source>
</evidence>
<evidence type="ECO:0000256" key="7">
    <source>
        <dbReference type="ARBA" id="ARBA00023136"/>
    </source>
</evidence>
<proteinExistence type="inferred from homology"/>
<dbReference type="EMBL" id="CAVLEF010000009">
    <property type="protein sequence ID" value="CAK1547603.1"/>
    <property type="molecule type" value="Genomic_DNA"/>
</dbReference>
<dbReference type="AlphaFoldDB" id="A0AAV1JEP1"/>
<feature type="transmembrane region" description="Helical" evidence="10">
    <location>
        <begin position="73"/>
        <end position="92"/>
    </location>
</feature>
<evidence type="ECO:0000256" key="4">
    <source>
        <dbReference type="ARBA" id="ARBA00022692"/>
    </source>
</evidence>
<dbReference type="PANTHER" id="PTHR21137:SF35">
    <property type="entry name" value="ODORANT RECEPTOR 19A-RELATED"/>
    <property type="match status" value="1"/>
</dbReference>
<organism evidence="11 12">
    <name type="scientific">Leptosia nina</name>
    <dbReference type="NCBI Taxonomy" id="320188"/>
    <lineage>
        <taxon>Eukaryota</taxon>
        <taxon>Metazoa</taxon>
        <taxon>Ecdysozoa</taxon>
        <taxon>Arthropoda</taxon>
        <taxon>Hexapoda</taxon>
        <taxon>Insecta</taxon>
        <taxon>Pterygota</taxon>
        <taxon>Neoptera</taxon>
        <taxon>Endopterygota</taxon>
        <taxon>Lepidoptera</taxon>
        <taxon>Glossata</taxon>
        <taxon>Ditrysia</taxon>
        <taxon>Papilionoidea</taxon>
        <taxon>Pieridae</taxon>
        <taxon>Pierinae</taxon>
        <taxon>Leptosia</taxon>
    </lineage>
</organism>
<feature type="transmembrane region" description="Helical" evidence="10">
    <location>
        <begin position="39"/>
        <end position="61"/>
    </location>
</feature>